<feature type="transmembrane region" description="Helical" evidence="1">
    <location>
        <begin position="365"/>
        <end position="384"/>
    </location>
</feature>
<feature type="transmembrane region" description="Helical" evidence="1">
    <location>
        <begin position="243"/>
        <end position="266"/>
    </location>
</feature>
<evidence type="ECO:0000313" key="2">
    <source>
        <dbReference type="EMBL" id="MEM5501913.1"/>
    </source>
</evidence>
<comment type="caution">
    <text evidence="2">The sequence shown here is derived from an EMBL/GenBank/DDBJ whole genome shotgun (WGS) entry which is preliminary data.</text>
</comment>
<dbReference type="RefSeq" id="WP_342848326.1">
    <property type="nucleotide sequence ID" value="NZ_JBBMQO010000005.1"/>
</dbReference>
<feature type="transmembrane region" description="Helical" evidence="1">
    <location>
        <begin position="297"/>
        <end position="318"/>
    </location>
</feature>
<dbReference type="Proteomes" id="UP001477870">
    <property type="component" value="Unassembled WGS sequence"/>
</dbReference>
<evidence type="ECO:0000313" key="3">
    <source>
        <dbReference type="Proteomes" id="UP001477870"/>
    </source>
</evidence>
<proteinExistence type="predicted"/>
<sequence>MFRNLYSSMLPNVSSIGFKSSLVMIALLFTAALPAAYAHETRPAIGDLIIDDKEMVLSVDVNLEAFVAGVDLSEVEDTNLTEQAADYDSLRALSPDEIEQKFRAFWPKMQSGFKIMAGETKIIPTLDRVEISDEPNVELLRDSKLTLRAELPEDDTSVTIGWERKFGPLVLRQQEGGPEAYTAFLRDGEVSAAIPRSGGVDESAWSVFKRYIVAGFEHILPLGLDHILFVLGLFFLSPKLKPLLLQVTTFTLAHTLTLALGILGIVNIAPEIVEPLIAASIVYVAVENLITSEMKPWRLIVVLLFGLLHGLGFASVLGEFGLDGSRFVTSLIGFNIGVELGQLTVIAMAYLAVGLWFSHKPFYRTYISNPASILIGLVGAYWFVERVFL</sequence>
<reference evidence="2 3" key="1">
    <citation type="submission" date="2024-03" db="EMBL/GenBank/DDBJ databases">
        <title>Community enrichment and isolation of bacterial strains for fucoidan degradation.</title>
        <authorList>
            <person name="Sichert A."/>
        </authorList>
    </citation>
    <scope>NUCLEOTIDE SEQUENCE [LARGE SCALE GENOMIC DNA]</scope>
    <source>
        <strain evidence="2 3">AS62</strain>
    </source>
</reference>
<keyword evidence="1" id="KW-0472">Membrane</keyword>
<dbReference type="Pfam" id="PF13795">
    <property type="entry name" value="HupE_UreJ_2"/>
    <property type="match status" value="1"/>
</dbReference>
<keyword evidence="1" id="KW-0812">Transmembrane</keyword>
<feature type="transmembrane region" description="Helical" evidence="1">
    <location>
        <begin position="330"/>
        <end position="353"/>
    </location>
</feature>
<dbReference type="EMBL" id="JBBMQO010000005">
    <property type="protein sequence ID" value="MEM5501913.1"/>
    <property type="molecule type" value="Genomic_DNA"/>
</dbReference>
<evidence type="ECO:0000256" key="1">
    <source>
        <dbReference type="SAM" id="Phobius"/>
    </source>
</evidence>
<name>A0ABU9T712_9HYPH</name>
<keyword evidence="3" id="KW-1185">Reference proteome</keyword>
<protein>
    <submittedName>
        <fullName evidence="2">HupE/UreJ family protein</fullName>
    </submittedName>
</protein>
<gene>
    <name evidence="2" type="ORF">WNY59_09970</name>
</gene>
<organism evidence="2 3">
    <name type="scientific">Ahrensia kielensis</name>
    <dbReference type="NCBI Taxonomy" id="76980"/>
    <lineage>
        <taxon>Bacteria</taxon>
        <taxon>Pseudomonadati</taxon>
        <taxon>Pseudomonadota</taxon>
        <taxon>Alphaproteobacteria</taxon>
        <taxon>Hyphomicrobiales</taxon>
        <taxon>Ahrensiaceae</taxon>
        <taxon>Ahrensia</taxon>
    </lineage>
</organism>
<dbReference type="InterPro" id="IPR032809">
    <property type="entry name" value="Put_HupE_UreJ"/>
</dbReference>
<keyword evidence="1" id="KW-1133">Transmembrane helix</keyword>
<feature type="transmembrane region" description="Helical" evidence="1">
    <location>
        <begin position="272"/>
        <end position="290"/>
    </location>
</feature>
<feature type="transmembrane region" description="Helical" evidence="1">
    <location>
        <begin position="218"/>
        <end position="236"/>
    </location>
</feature>
<accession>A0ABU9T712</accession>